<protein>
    <recommendedName>
        <fullName evidence="6">FAD-binding domain-containing protein</fullName>
    </recommendedName>
</protein>
<evidence type="ECO:0000313" key="7">
    <source>
        <dbReference type="EMBL" id="KAF9585755.1"/>
    </source>
</evidence>
<feature type="domain" description="FAD-binding" evidence="6">
    <location>
        <begin position="304"/>
        <end position="386"/>
    </location>
</feature>
<dbReference type="Gene3D" id="3.50.50.60">
    <property type="entry name" value="FAD/NAD(P)-binding domain"/>
    <property type="match status" value="1"/>
</dbReference>
<evidence type="ECO:0000256" key="4">
    <source>
        <dbReference type="ARBA" id="ARBA00023002"/>
    </source>
</evidence>
<evidence type="ECO:0000259" key="6">
    <source>
        <dbReference type="Pfam" id="PF01494"/>
    </source>
</evidence>
<dbReference type="GO" id="GO:0004497">
    <property type="term" value="F:monooxygenase activity"/>
    <property type="evidence" value="ECO:0007669"/>
    <property type="project" value="InterPro"/>
</dbReference>
<evidence type="ECO:0000256" key="1">
    <source>
        <dbReference type="ARBA" id="ARBA00007992"/>
    </source>
</evidence>
<feature type="region of interest" description="Disordered" evidence="5">
    <location>
        <begin position="446"/>
        <end position="485"/>
    </location>
</feature>
<dbReference type="EMBL" id="JAABOA010000126">
    <property type="protein sequence ID" value="KAF9585755.1"/>
    <property type="molecule type" value="Genomic_DNA"/>
</dbReference>
<keyword evidence="8" id="KW-1185">Reference proteome</keyword>
<keyword evidence="3" id="KW-0274">FAD</keyword>
<dbReference type="PANTHER" id="PTHR47356:SF2">
    <property type="entry name" value="FAD-BINDING DOMAIN-CONTAINING PROTEIN-RELATED"/>
    <property type="match status" value="1"/>
</dbReference>
<evidence type="ECO:0000256" key="2">
    <source>
        <dbReference type="ARBA" id="ARBA00022630"/>
    </source>
</evidence>
<comment type="similarity">
    <text evidence="1">Belongs to the paxM FAD-dependent monooxygenase family.</text>
</comment>
<dbReference type="PRINTS" id="PR00420">
    <property type="entry name" value="RNGMNOXGNASE"/>
</dbReference>
<name>A0A9P6G3V4_9FUNG</name>
<gene>
    <name evidence="7" type="ORF">BGW38_000879</name>
</gene>
<keyword evidence="4" id="KW-0560">Oxidoreductase</keyword>
<comment type="caution">
    <text evidence="7">The sequence shown here is derived from an EMBL/GenBank/DDBJ whole genome shotgun (WGS) entry which is preliminary data.</text>
</comment>
<keyword evidence="2" id="KW-0285">Flavoprotein</keyword>
<evidence type="ECO:0000313" key="8">
    <source>
        <dbReference type="Proteomes" id="UP000780801"/>
    </source>
</evidence>
<feature type="domain" description="FAD-binding" evidence="6">
    <location>
        <begin position="14"/>
        <end position="184"/>
    </location>
</feature>
<dbReference type="GO" id="GO:0071949">
    <property type="term" value="F:FAD binding"/>
    <property type="evidence" value="ECO:0007669"/>
    <property type="project" value="InterPro"/>
</dbReference>
<dbReference type="InterPro" id="IPR036188">
    <property type="entry name" value="FAD/NAD-bd_sf"/>
</dbReference>
<dbReference type="OrthoDB" id="655030at2759"/>
<reference evidence="7" key="1">
    <citation type="journal article" date="2020" name="Fungal Divers.">
        <title>Resolving the Mortierellaceae phylogeny through synthesis of multi-gene phylogenetics and phylogenomics.</title>
        <authorList>
            <person name="Vandepol N."/>
            <person name="Liber J."/>
            <person name="Desiro A."/>
            <person name="Na H."/>
            <person name="Kennedy M."/>
            <person name="Barry K."/>
            <person name="Grigoriev I.V."/>
            <person name="Miller A.N."/>
            <person name="O'Donnell K."/>
            <person name="Stajich J.E."/>
            <person name="Bonito G."/>
        </authorList>
    </citation>
    <scope>NUCLEOTIDE SEQUENCE</scope>
    <source>
        <strain evidence="7">KOD1015</strain>
    </source>
</reference>
<dbReference type="InterPro" id="IPR002938">
    <property type="entry name" value="FAD-bd"/>
</dbReference>
<dbReference type="Proteomes" id="UP000780801">
    <property type="component" value="Unassembled WGS sequence"/>
</dbReference>
<feature type="compositionally biased region" description="Polar residues" evidence="5">
    <location>
        <begin position="475"/>
        <end position="485"/>
    </location>
</feature>
<dbReference type="InterPro" id="IPR050562">
    <property type="entry name" value="FAD_mOase_fung"/>
</dbReference>
<dbReference type="AlphaFoldDB" id="A0A9P6G3V4"/>
<evidence type="ECO:0000256" key="3">
    <source>
        <dbReference type="ARBA" id="ARBA00022827"/>
    </source>
</evidence>
<proteinExistence type="inferred from homology"/>
<evidence type="ECO:0000256" key="5">
    <source>
        <dbReference type="SAM" id="MobiDB-lite"/>
    </source>
</evidence>
<sequence length="485" mass="53792">MSVPPSPTTTSSKKVIIIGAGIGGLTLAALLERANIDYIVFEKAKTVKPLGSAMVCTPTVMLILEQLGIADYIKANSKRIVEGRQFSDDLKPIGPVTDYRSSVDRFGHHIHILPRSVLYHAIATLVPSHKIIMGAKMLSFIQNNEGVMVRLWDNSSYHGEILVGADGAYSAVRQTLYKSILEKKGDLPGSDLVQLPFTDTCLVGTTIPLNPENFPFVALDDSISYYVISKTQAFSWLFFTVPENRICWMVLEHLGGNSKKDNDNFRNSEWGPEAAGEMCERVRDFQFPGGFSMGDLIDSTPRDYISKVMLEEKVFETWYSGRTVLIGDACHKLHPAGGSGAISAIHDATILANWLYELKSTSIPDLESAFKAYRDERYPIVHKLYEASRRLSKTLGQSWVSVLTRKVMELMPAWIWKRILDTMYAYRPQATFLPLCPHSGTTPPSYQASLHLARRPSQTPSSSLSTYSVSSTGTDRASSVNVIPI</sequence>
<dbReference type="SUPFAM" id="SSF51905">
    <property type="entry name" value="FAD/NAD(P)-binding domain"/>
    <property type="match status" value="1"/>
</dbReference>
<organism evidence="7 8">
    <name type="scientific">Lunasporangiospora selenospora</name>
    <dbReference type="NCBI Taxonomy" id="979761"/>
    <lineage>
        <taxon>Eukaryota</taxon>
        <taxon>Fungi</taxon>
        <taxon>Fungi incertae sedis</taxon>
        <taxon>Mucoromycota</taxon>
        <taxon>Mortierellomycotina</taxon>
        <taxon>Mortierellomycetes</taxon>
        <taxon>Mortierellales</taxon>
        <taxon>Mortierellaceae</taxon>
        <taxon>Lunasporangiospora</taxon>
    </lineage>
</organism>
<dbReference type="PANTHER" id="PTHR47356">
    <property type="entry name" value="FAD-DEPENDENT MONOOXYGENASE ASQG-RELATED"/>
    <property type="match status" value="1"/>
</dbReference>
<accession>A0A9P6G3V4</accession>
<dbReference type="Pfam" id="PF01494">
    <property type="entry name" value="FAD_binding_3"/>
    <property type="match status" value="2"/>
</dbReference>
<feature type="compositionally biased region" description="Low complexity" evidence="5">
    <location>
        <begin position="457"/>
        <end position="474"/>
    </location>
</feature>